<keyword evidence="5" id="KW-0813">Transport</keyword>
<dbReference type="Gene3D" id="2.30.39.10">
    <property type="entry name" value="Alpha-1-antitrypsin, domain 1"/>
    <property type="match status" value="1"/>
</dbReference>
<dbReference type="GO" id="GO:0005905">
    <property type="term" value="C:clathrin-coated pit"/>
    <property type="evidence" value="ECO:0007669"/>
    <property type="project" value="UniProtKB-SubCell"/>
</dbReference>
<evidence type="ECO:0000313" key="20">
    <source>
        <dbReference type="Proteomes" id="UP001239994"/>
    </source>
</evidence>
<dbReference type="InterPro" id="IPR023796">
    <property type="entry name" value="Serpin_dom"/>
</dbReference>
<reference evidence="19" key="1">
    <citation type="submission" date="2023-03" db="EMBL/GenBank/DDBJ databases">
        <title>Electrophorus voltai genome.</title>
        <authorList>
            <person name="Bian C."/>
        </authorList>
    </citation>
    <scope>NUCLEOTIDE SEQUENCE</scope>
    <source>
        <strain evidence="19">CB-2022</strain>
        <tissue evidence="19">Muscle</tissue>
    </source>
</reference>
<feature type="domain" description="Serpin" evidence="18">
    <location>
        <begin position="39"/>
        <end position="398"/>
    </location>
</feature>
<name>A0AAD8ZGC9_9TELE</name>
<dbReference type="Gene3D" id="3.30.450.60">
    <property type="match status" value="1"/>
</dbReference>
<evidence type="ECO:0000313" key="19">
    <source>
        <dbReference type="EMBL" id="KAK1797045.1"/>
    </source>
</evidence>
<dbReference type="SUPFAM" id="SSF56574">
    <property type="entry name" value="Serpins"/>
    <property type="match status" value="1"/>
</dbReference>
<comment type="subunit">
    <text evidence="15">Forms a heterodimer with TMPRSS7. Interacts with VTN. Binds LRP1B; binding is followed by internalization and degradation. Interacts with PPP1CB. In complex with PLAU/uPA, interacts with PLAUR/uPAR. Interacts with SORL1 and LRP1, either alone or in complex with PLAU; these interactions are abolished in the presence of LRPAP1/RAP. The ternary complex composed of PLAUR-PLAU-PAI1 also interacts with SORL1. Interacts with PLAT/tPA. Also interacts with SORL1, when complexed to PLAT/tPA.</text>
</comment>
<dbReference type="InterPro" id="IPR044733">
    <property type="entry name" value="AP1_sigma"/>
</dbReference>
<proteinExistence type="inferred from homology"/>
<dbReference type="SUPFAM" id="SSF64356">
    <property type="entry name" value="SNARE-like"/>
    <property type="match status" value="1"/>
</dbReference>
<dbReference type="Pfam" id="PF00079">
    <property type="entry name" value="Serpin"/>
    <property type="match status" value="1"/>
</dbReference>
<evidence type="ECO:0000259" key="18">
    <source>
        <dbReference type="SMART" id="SM00093"/>
    </source>
</evidence>
<keyword evidence="20" id="KW-1185">Reference proteome</keyword>
<evidence type="ECO:0000256" key="7">
    <source>
        <dbReference type="ARBA" id="ARBA00023034"/>
    </source>
</evidence>
<dbReference type="GO" id="GO:0035615">
    <property type="term" value="F:clathrin adaptor activity"/>
    <property type="evidence" value="ECO:0007669"/>
    <property type="project" value="InterPro"/>
</dbReference>
<keyword evidence="8" id="KW-0472">Membrane</keyword>
<keyword evidence="9" id="KW-0168">Coated pit</keyword>
<dbReference type="PROSITE" id="PS00989">
    <property type="entry name" value="CLAT_ADAPTOR_S"/>
    <property type="match status" value="1"/>
</dbReference>
<comment type="caution">
    <text evidence="19">The sequence shown here is derived from an EMBL/GenBank/DDBJ whole genome shotgun (WGS) entry which is preliminary data.</text>
</comment>
<dbReference type="InterPro" id="IPR011012">
    <property type="entry name" value="Longin-like_dom_sf"/>
</dbReference>
<dbReference type="InterPro" id="IPR042185">
    <property type="entry name" value="Serpin_sf_2"/>
</dbReference>
<dbReference type="InterPro" id="IPR022775">
    <property type="entry name" value="AP_mu_sigma_su"/>
</dbReference>
<gene>
    <name evidence="19" type="ORF">P4O66_008445</name>
</gene>
<feature type="chain" id="PRO_5041986516" description="Plasminogen activator inhibitor 1" evidence="17">
    <location>
        <begin position="28"/>
        <end position="549"/>
    </location>
</feature>
<comment type="similarity">
    <text evidence="16">Belongs to the serpin family.</text>
</comment>
<evidence type="ECO:0000256" key="14">
    <source>
        <dbReference type="ARBA" id="ARBA00065677"/>
    </source>
</evidence>
<dbReference type="Proteomes" id="UP001239994">
    <property type="component" value="Unassembled WGS sequence"/>
</dbReference>
<dbReference type="FunFam" id="3.30.450.60:FF:000005">
    <property type="entry name" value="AP complex subunit sigma"/>
    <property type="match status" value="1"/>
</dbReference>
<evidence type="ECO:0000256" key="8">
    <source>
        <dbReference type="ARBA" id="ARBA00023136"/>
    </source>
</evidence>
<dbReference type="Pfam" id="PF01217">
    <property type="entry name" value="Clat_adaptor_s"/>
    <property type="match status" value="1"/>
</dbReference>
<sequence length="549" mass="62820">MQGDSQTCRMQSLCVLLILTFYGSALGHSLQEHQTDFGLQVFLEAAHSHPDQNLALSPYGISSVLGMAQLGAYGSTLQTLKDHMGYSLQDRGMPRKQRLLQRELHSERGVEVASGVMVDRKVILEKPFRRSLTKAFQSMPHQVDFGQPETATQVINSWMSDRTGGMIPNFLPSGVLSEQTRLVLLNGLHFHGLWKMPFDPKLTEEMLFYQANGSAISVPMMRTTQKFNYGEFITEDGVDYDVIEVPYEGDSLSMLLVSSFERDMPLSALTKELSSSKLQEWREQLRNVNRQLVLPRFSIDTDIDLKSTLNKVGLGNIFNPTKADFSRITTEEPLCISNVLQRVKIKVNEKGTEGSSATAAIIYSRMAIEDHTLDRPFLFLIQHKPTGVFVRWMRFMLLFSRQGKLRLQKWYTATAERDKKKMVRELMQVVLARKPKMCSFLEWRDLKIVYKRYASLYFCCAVEEQDNELITLEVIHRFVELLDKYFGSVCELDIIFNFEKAYFILDEFLMGGEIQDTSKKSVLKAIEQADLLQEEDESPRSVLEEMGLA</sequence>
<dbReference type="PANTHER" id="PTHR11461">
    <property type="entry name" value="SERINE PROTEASE INHIBITOR, SERPIN"/>
    <property type="match status" value="1"/>
</dbReference>
<keyword evidence="10" id="KW-0968">Cytoplasmic vesicle</keyword>
<dbReference type="GO" id="GO:0030121">
    <property type="term" value="C:AP-1 adaptor complex"/>
    <property type="evidence" value="ECO:0007669"/>
    <property type="project" value="InterPro"/>
</dbReference>
<comment type="subcellular location">
    <subcellularLocation>
        <location evidence="1">Cytoplasmic vesicle membrane</location>
        <topology evidence="1">Peripheral membrane protein</topology>
        <orientation evidence="1">Cytoplasmic side</orientation>
    </subcellularLocation>
    <subcellularLocation>
        <location evidence="2">Golgi apparatus</location>
    </subcellularLocation>
    <subcellularLocation>
        <location evidence="3">Membrane</location>
        <location evidence="3">Clathrin-coated pit</location>
    </subcellularLocation>
</comment>
<dbReference type="InterPro" id="IPR036186">
    <property type="entry name" value="Serpin_sf"/>
</dbReference>
<evidence type="ECO:0000256" key="16">
    <source>
        <dbReference type="RuleBase" id="RU000411"/>
    </source>
</evidence>
<dbReference type="EMBL" id="JAROKS010000014">
    <property type="protein sequence ID" value="KAK1797045.1"/>
    <property type="molecule type" value="Genomic_DNA"/>
</dbReference>
<accession>A0AAD8ZGC9</accession>
<keyword evidence="17" id="KW-0732">Signal</keyword>
<protein>
    <recommendedName>
        <fullName evidence="11">Plasminogen activator inhibitor 1</fullName>
    </recommendedName>
    <alternativeName>
        <fullName evidence="12">Endothelial plasminogen activator inhibitor</fullName>
    </alternativeName>
    <alternativeName>
        <fullName evidence="13">Serpin E1</fullName>
    </alternativeName>
</protein>
<evidence type="ECO:0000256" key="11">
    <source>
        <dbReference type="ARBA" id="ARBA00040523"/>
    </source>
</evidence>
<feature type="signal peptide" evidence="17">
    <location>
        <begin position="1"/>
        <end position="27"/>
    </location>
</feature>
<dbReference type="PANTHER" id="PTHR11461:SF49">
    <property type="entry name" value="PLASMINOGEN ACTIVATOR INHIBITOR 1"/>
    <property type="match status" value="1"/>
</dbReference>
<organism evidence="19 20">
    <name type="scientific">Electrophorus voltai</name>
    <dbReference type="NCBI Taxonomy" id="2609070"/>
    <lineage>
        <taxon>Eukaryota</taxon>
        <taxon>Metazoa</taxon>
        <taxon>Chordata</taxon>
        <taxon>Craniata</taxon>
        <taxon>Vertebrata</taxon>
        <taxon>Euteleostomi</taxon>
        <taxon>Actinopterygii</taxon>
        <taxon>Neopterygii</taxon>
        <taxon>Teleostei</taxon>
        <taxon>Ostariophysi</taxon>
        <taxon>Gymnotiformes</taxon>
        <taxon>Gymnotoidei</taxon>
        <taxon>Gymnotidae</taxon>
        <taxon>Electrophorus</taxon>
    </lineage>
</organism>
<keyword evidence="7" id="KW-0333">Golgi apparatus</keyword>
<evidence type="ECO:0000256" key="13">
    <source>
        <dbReference type="ARBA" id="ARBA00043166"/>
    </source>
</evidence>
<dbReference type="CDD" id="cd14831">
    <property type="entry name" value="AP1_sigma"/>
    <property type="match status" value="1"/>
</dbReference>
<evidence type="ECO:0000256" key="12">
    <source>
        <dbReference type="ARBA" id="ARBA00041825"/>
    </source>
</evidence>
<evidence type="ECO:0000256" key="15">
    <source>
        <dbReference type="ARBA" id="ARBA00066062"/>
    </source>
</evidence>
<dbReference type="Gene3D" id="3.30.497.10">
    <property type="entry name" value="Antithrombin, subunit I, domain 2"/>
    <property type="match status" value="1"/>
</dbReference>
<dbReference type="InterPro" id="IPR000215">
    <property type="entry name" value="Serpin_fam"/>
</dbReference>
<evidence type="ECO:0000256" key="6">
    <source>
        <dbReference type="ARBA" id="ARBA00022927"/>
    </source>
</evidence>
<keyword evidence="6" id="KW-0653">Protein transport</keyword>
<comment type="similarity">
    <text evidence="4">Belongs to the adaptor complexes small subunit family.</text>
</comment>
<dbReference type="GO" id="GO:0010757">
    <property type="term" value="P:negative regulation of plasminogen activation"/>
    <property type="evidence" value="ECO:0007669"/>
    <property type="project" value="TreeGrafter"/>
</dbReference>
<evidence type="ECO:0000256" key="17">
    <source>
        <dbReference type="SAM" id="SignalP"/>
    </source>
</evidence>
<dbReference type="GO" id="GO:0061044">
    <property type="term" value="P:negative regulation of vascular wound healing"/>
    <property type="evidence" value="ECO:0007669"/>
    <property type="project" value="TreeGrafter"/>
</dbReference>
<evidence type="ECO:0000256" key="2">
    <source>
        <dbReference type="ARBA" id="ARBA00004555"/>
    </source>
</evidence>
<dbReference type="GO" id="GO:0006886">
    <property type="term" value="P:intracellular protein transport"/>
    <property type="evidence" value="ECO:0007669"/>
    <property type="project" value="InterPro"/>
</dbReference>
<evidence type="ECO:0000256" key="4">
    <source>
        <dbReference type="ARBA" id="ARBA00006972"/>
    </source>
</evidence>
<dbReference type="InterPro" id="IPR042178">
    <property type="entry name" value="Serpin_sf_1"/>
</dbReference>
<evidence type="ECO:0000256" key="9">
    <source>
        <dbReference type="ARBA" id="ARBA00023176"/>
    </source>
</evidence>
<dbReference type="GO" id="GO:0004867">
    <property type="term" value="F:serine-type endopeptidase inhibitor activity"/>
    <property type="evidence" value="ECO:0007669"/>
    <property type="project" value="InterPro"/>
</dbReference>
<evidence type="ECO:0000256" key="5">
    <source>
        <dbReference type="ARBA" id="ARBA00022448"/>
    </source>
</evidence>
<comment type="subunit">
    <text evidence="14">Adaptor protein complex 1 (AP-1) is a heterotetramer composed of two large adaptins (gamma-type subunit AP1G1 and beta-type subunit AP1B1), a medium adaptin (mu-type subunit AP1M1 or AP1M2) and a small adaptin (sigma-type subunit AP1S1 or AP1S2 or AP1S3).</text>
</comment>
<evidence type="ECO:0000256" key="3">
    <source>
        <dbReference type="ARBA" id="ARBA00004600"/>
    </source>
</evidence>
<evidence type="ECO:0000256" key="1">
    <source>
        <dbReference type="ARBA" id="ARBA00004180"/>
    </source>
</evidence>
<dbReference type="InterPro" id="IPR000804">
    <property type="entry name" value="Clathrin_sm-chain_CS"/>
</dbReference>
<evidence type="ECO:0000256" key="10">
    <source>
        <dbReference type="ARBA" id="ARBA00023329"/>
    </source>
</evidence>
<dbReference type="AlphaFoldDB" id="A0AAD8ZGC9"/>
<dbReference type="GO" id="GO:0005615">
    <property type="term" value="C:extracellular space"/>
    <property type="evidence" value="ECO:0007669"/>
    <property type="project" value="InterPro"/>
</dbReference>
<dbReference type="SMART" id="SM00093">
    <property type="entry name" value="SERPIN"/>
    <property type="match status" value="1"/>
</dbReference>